<organism evidence="2">
    <name type="scientific">bioreactor metagenome</name>
    <dbReference type="NCBI Taxonomy" id="1076179"/>
    <lineage>
        <taxon>unclassified sequences</taxon>
        <taxon>metagenomes</taxon>
        <taxon>ecological metagenomes</taxon>
    </lineage>
</organism>
<evidence type="ECO:0000313" key="2">
    <source>
        <dbReference type="EMBL" id="MPN53520.1"/>
    </source>
</evidence>
<protein>
    <submittedName>
        <fullName evidence="2">Uncharacterized protein</fullName>
    </submittedName>
</protein>
<comment type="caution">
    <text evidence="2">The sequence shown here is derived from an EMBL/GenBank/DDBJ whole genome shotgun (WGS) entry which is preliminary data.</text>
</comment>
<reference evidence="2" key="1">
    <citation type="submission" date="2019-08" db="EMBL/GenBank/DDBJ databases">
        <authorList>
            <person name="Kucharzyk K."/>
            <person name="Murdoch R.W."/>
            <person name="Higgins S."/>
            <person name="Loffler F."/>
        </authorList>
    </citation>
    <scope>NUCLEOTIDE SEQUENCE</scope>
</reference>
<sequence>MQEGQETLLRKSGQGQTDLSRPRPAATPGPYSAKSSDRQLDNARTILEASRISVQTSWNRLEISILHRPSDRTELLVDCRQVFGQHPSPIKIMLACCFSTAFEQIRSRWDLGRVRDAGIDKNRSTDHVSLWCAWLIIKDPV</sequence>
<gene>
    <name evidence="2" type="ORF">SDC9_201184</name>
</gene>
<feature type="region of interest" description="Disordered" evidence="1">
    <location>
        <begin position="1"/>
        <end position="39"/>
    </location>
</feature>
<name>A0A645IRF4_9ZZZZ</name>
<dbReference type="EMBL" id="VSSQ01120702">
    <property type="protein sequence ID" value="MPN53520.1"/>
    <property type="molecule type" value="Genomic_DNA"/>
</dbReference>
<evidence type="ECO:0000256" key="1">
    <source>
        <dbReference type="SAM" id="MobiDB-lite"/>
    </source>
</evidence>
<accession>A0A645IRF4</accession>
<dbReference type="AlphaFoldDB" id="A0A645IRF4"/>
<proteinExistence type="predicted"/>